<dbReference type="SUPFAM" id="SSF55874">
    <property type="entry name" value="ATPase domain of HSP90 chaperone/DNA topoisomerase II/histidine kinase"/>
    <property type="match status" value="1"/>
</dbReference>
<evidence type="ECO:0000256" key="4">
    <source>
        <dbReference type="SAM" id="Phobius"/>
    </source>
</evidence>
<feature type="transmembrane region" description="Helical" evidence="4">
    <location>
        <begin position="21"/>
        <end position="37"/>
    </location>
</feature>
<accession>A0A7W9LHI0</accession>
<evidence type="ECO:0000313" key="6">
    <source>
        <dbReference type="EMBL" id="MBB5783928.1"/>
    </source>
</evidence>
<dbReference type="PANTHER" id="PTHR24421">
    <property type="entry name" value="NITRATE/NITRITE SENSOR PROTEIN NARX-RELATED"/>
    <property type="match status" value="1"/>
</dbReference>
<dbReference type="GO" id="GO:0000155">
    <property type="term" value="F:phosphorelay sensor kinase activity"/>
    <property type="evidence" value="ECO:0007669"/>
    <property type="project" value="InterPro"/>
</dbReference>
<keyword evidence="2 6" id="KW-0418">Kinase</keyword>
<dbReference type="GO" id="GO:0046983">
    <property type="term" value="F:protein dimerization activity"/>
    <property type="evidence" value="ECO:0007669"/>
    <property type="project" value="InterPro"/>
</dbReference>
<proteinExistence type="predicted"/>
<dbReference type="EC" id="2.7.13.3" evidence="6"/>
<dbReference type="CDD" id="cd16917">
    <property type="entry name" value="HATPase_UhpB-NarQ-NarX-like"/>
    <property type="match status" value="1"/>
</dbReference>
<dbReference type="Pfam" id="PF07730">
    <property type="entry name" value="HisKA_3"/>
    <property type="match status" value="1"/>
</dbReference>
<dbReference type="InterPro" id="IPR011712">
    <property type="entry name" value="Sig_transdc_His_kin_sub3_dim/P"/>
</dbReference>
<evidence type="ECO:0000256" key="2">
    <source>
        <dbReference type="ARBA" id="ARBA00022777"/>
    </source>
</evidence>
<dbReference type="Gene3D" id="1.20.5.1930">
    <property type="match status" value="1"/>
</dbReference>
<dbReference type="PANTHER" id="PTHR24421:SF63">
    <property type="entry name" value="SENSOR HISTIDINE KINASE DESK"/>
    <property type="match status" value="1"/>
</dbReference>
<protein>
    <submittedName>
        <fullName evidence="6">Two-component system sensor histidine kinase DesK</fullName>
        <ecNumber evidence="6">2.7.13.3</ecNumber>
    </submittedName>
</protein>
<keyword evidence="4" id="KW-0812">Transmembrane</keyword>
<evidence type="ECO:0000256" key="1">
    <source>
        <dbReference type="ARBA" id="ARBA00022679"/>
    </source>
</evidence>
<dbReference type="RefSeq" id="WP_185076951.1">
    <property type="nucleotide sequence ID" value="NZ_JACHMB010000001.1"/>
</dbReference>
<keyword evidence="4" id="KW-0472">Membrane</keyword>
<keyword evidence="7" id="KW-1185">Reference proteome</keyword>
<keyword evidence="1 6" id="KW-0808">Transferase</keyword>
<dbReference type="InterPro" id="IPR050482">
    <property type="entry name" value="Sensor_HK_TwoCompSys"/>
</dbReference>
<feature type="transmembrane region" description="Helical" evidence="4">
    <location>
        <begin position="146"/>
        <end position="164"/>
    </location>
</feature>
<feature type="transmembrane region" description="Helical" evidence="4">
    <location>
        <begin position="81"/>
        <end position="103"/>
    </location>
</feature>
<sequence>MSFAERMTFGDAEGKPSRKRRLLGISVGLVYLVFPVSDIVGGTLTGARAVWAAVLLIAFVASFLATVLINKGMFDRSRLSYPLLAVTSVLGVVGAIAFGGSWLSLPVYTVVLYGFTLPAAWAIMAVIAQLAVVVGAGLVNHDDADTIIVLGLQVLTLGVLFISVRNTRALSVKLRLAQDEVARLAATEERLRIARDLHDLLGHSLSLIVLKSELAGRLSEDSSQVHREIADIETVARKALTEVREAVTGYRQRSLPEELDNARAVLRAAGVAAEVRVSGTPLPELLDGLFGWSVREGVTNVVRHARATRCEIKVTFDAGHATLEIMDNGTGGGGPYEMGSGLSGLNERVAGAGGTVEAGPARGGGHRLRVLVPVGEEACA</sequence>
<comment type="caution">
    <text evidence="6">The sequence shown here is derived from an EMBL/GenBank/DDBJ whole genome shotgun (WGS) entry which is preliminary data.</text>
</comment>
<dbReference type="AlphaFoldDB" id="A0A7W9LHI0"/>
<evidence type="ECO:0000256" key="3">
    <source>
        <dbReference type="ARBA" id="ARBA00023012"/>
    </source>
</evidence>
<reference evidence="6 7" key="1">
    <citation type="submission" date="2020-08" db="EMBL/GenBank/DDBJ databases">
        <title>Sequencing the genomes of 1000 actinobacteria strains.</title>
        <authorList>
            <person name="Klenk H.-P."/>
        </authorList>
    </citation>
    <scope>NUCLEOTIDE SEQUENCE [LARGE SCALE GENOMIC DNA]</scope>
    <source>
        <strain evidence="6 7">DSM 45507</strain>
    </source>
</reference>
<evidence type="ECO:0000313" key="7">
    <source>
        <dbReference type="Proteomes" id="UP000579153"/>
    </source>
</evidence>
<keyword evidence="4" id="KW-1133">Transmembrane helix</keyword>
<dbReference type="GO" id="GO:0016020">
    <property type="term" value="C:membrane"/>
    <property type="evidence" value="ECO:0007669"/>
    <property type="project" value="InterPro"/>
</dbReference>
<feature type="domain" description="Signal transduction histidine kinase subgroup 3 dimerisation and phosphoacceptor" evidence="5">
    <location>
        <begin position="189"/>
        <end position="254"/>
    </location>
</feature>
<dbReference type="Proteomes" id="UP000579153">
    <property type="component" value="Unassembled WGS sequence"/>
</dbReference>
<gene>
    <name evidence="6" type="ORF">HD596_010684</name>
</gene>
<keyword evidence="3" id="KW-0902">Two-component regulatory system</keyword>
<dbReference type="InterPro" id="IPR036890">
    <property type="entry name" value="HATPase_C_sf"/>
</dbReference>
<evidence type="ECO:0000259" key="5">
    <source>
        <dbReference type="Pfam" id="PF07730"/>
    </source>
</evidence>
<organism evidence="6 7">
    <name type="scientific">Nonomuraea jabiensis</name>
    <dbReference type="NCBI Taxonomy" id="882448"/>
    <lineage>
        <taxon>Bacteria</taxon>
        <taxon>Bacillati</taxon>
        <taxon>Actinomycetota</taxon>
        <taxon>Actinomycetes</taxon>
        <taxon>Streptosporangiales</taxon>
        <taxon>Streptosporangiaceae</taxon>
        <taxon>Nonomuraea</taxon>
    </lineage>
</organism>
<name>A0A7W9LHI0_9ACTN</name>
<feature type="transmembrane region" description="Helical" evidence="4">
    <location>
        <begin position="49"/>
        <end position="69"/>
    </location>
</feature>
<dbReference type="Gene3D" id="3.30.565.10">
    <property type="entry name" value="Histidine kinase-like ATPase, C-terminal domain"/>
    <property type="match status" value="1"/>
</dbReference>
<feature type="transmembrane region" description="Helical" evidence="4">
    <location>
        <begin position="115"/>
        <end position="139"/>
    </location>
</feature>
<dbReference type="EMBL" id="JACHMB010000001">
    <property type="protein sequence ID" value="MBB5783928.1"/>
    <property type="molecule type" value="Genomic_DNA"/>
</dbReference>